<proteinExistence type="inferred from homology"/>
<dbReference type="Pfam" id="PF02687">
    <property type="entry name" value="FtsX"/>
    <property type="match status" value="1"/>
</dbReference>
<dbReference type="AlphaFoldDB" id="A0A9D2NS98"/>
<evidence type="ECO:0000256" key="7">
    <source>
        <dbReference type="ARBA" id="ARBA00022989"/>
    </source>
</evidence>
<comment type="subcellular location">
    <subcellularLocation>
        <location evidence="1">Cell inner membrane</location>
        <topology evidence="1">Multi-pass membrane protein</topology>
    </subcellularLocation>
</comment>
<dbReference type="InterPro" id="IPR027417">
    <property type="entry name" value="P-loop_NTPase"/>
</dbReference>
<dbReference type="Gene3D" id="3.40.50.300">
    <property type="entry name" value="P-loop containing nucleotide triphosphate hydrolases"/>
    <property type="match status" value="1"/>
</dbReference>
<feature type="transmembrane region" description="Helical" evidence="10">
    <location>
        <begin position="820"/>
        <end position="842"/>
    </location>
</feature>
<evidence type="ECO:0000256" key="3">
    <source>
        <dbReference type="ARBA" id="ARBA00022475"/>
    </source>
</evidence>
<evidence type="ECO:0000313" key="12">
    <source>
        <dbReference type="EMBL" id="HJC36425.1"/>
    </source>
</evidence>
<reference evidence="12" key="2">
    <citation type="submission" date="2021-04" db="EMBL/GenBank/DDBJ databases">
        <authorList>
            <person name="Gilroy R."/>
        </authorList>
    </citation>
    <scope>NUCLEOTIDE SEQUENCE</scope>
    <source>
        <strain evidence="12">CHK187-11901</strain>
    </source>
</reference>
<dbReference type="Pfam" id="PF00005">
    <property type="entry name" value="ABC_tran"/>
    <property type="match status" value="1"/>
</dbReference>
<accession>A0A9D2NS98</accession>
<dbReference type="PANTHER" id="PTHR42798">
    <property type="entry name" value="LIPOPROTEIN-RELEASING SYSTEM ATP-BINDING PROTEIN LOLD"/>
    <property type="match status" value="1"/>
</dbReference>
<dbReference type="GO" id="GO:0098796">
    <property type="term" value="C:membrane protein complex"/>
    <property type="evidence" value="ECO:0007669"/>
    <property type="project" value="UniProtKB-ARBA"/>
</dbReference>
<evidence type="ECO:0000256" key="8">
    <source>
        <dbReference type="ARBA" id="ARBA00023136"/>
    </source>
</evidence>
<dbReference type="PROSITE" id="PS00211">
    <property type="entry name" value="ABC_TRANSPORTER_1"/>
    <property type="match status" value="1"/>
</dbReference>
<evidence type="ECO:0000256" key="6">
    <source>
        <dbReference type="ARBA" id="ARBA00022840"/>
    </source>
</evidence>
<sequence length="859" mass="94460">MLELKQIVKDYVSGNETVHALRGITLSFRKSEFVSILGQSGCGKTTLLNIIGGLDQYTSGDLVIDGRSTKDFKDKDWDNYRNHSIGFVFQSYNLIPHQNVLSNVELALTLSGVSREERRRRAIEALEKVGLKDQLYKKPNQMSGGQMQRVAIARALVNDPQILLADEPTGALDSATSVQIMELLKEIAEDRLVIMVTHNPELAQKYSTRIIRLLDGEVMDDSDPFDGSQMNETETKAPGRRTSMSFATALSLSLNNLMTKKARTFLTAFAGSIGIIGIALIMSLSSGVQAYINGVERDTLSAYPITIEGSSMDMSAMMEAMLGISGDEERADDGKIHSKPMINDILETMSETMESNNLEAFRTYLQSDDSAIKDHAKAIEYDYPLTLNVYNENGEGGLVQVSPNTLMDELGFGTMSEMSASFMGSQASSQNEVWNRLPDNETLRDEEYHLVNGRWPQEWNEVVLAVDEDMEITDFALYSLGLMDQQEVVDNFHALQNGGEVSDVEAKEYTPEELLGMEFKLVLNSDLYQKSGNLWIDMSEDDDFVAEAAAQGETIRVVGIIQPSEGTSSGRELGGVYYTSAMQRYVIEQAENAQIVQDQKADPDTNVFTGTEFGADDTLDMSSLTPEQRMQFAAMSEQELAQFMSDYSENMNATYESNLEKMGAIDLEKPSAISIYANSFEDKEAISELINDYNEMQQEAGNDADVITYNDVVGTMMESVTSIIDMISYVLMAFVSVSLIVSSIMIGIITYISVLERTKEIGILRSIGASKKDISHVFNAEAFIIGLISGLLGIGVTLLLNIPISAIVEDLSGVANIAQLPLAGGVILVIISLLLTTIAGLIPSRIASRKDPVEALRTE</sequence>
<keyword evidence="4 10" id="KW-0812">Transmembrane</keyword>
<evidence type="ECO:0000256" key="10">
    <source>
        <dbReference type="SAM" id="Phobius"/>
    </source>
</evidence>
<dbReference type="InterPro" id="IPR003593">
    <property type="entry name" value="AAA+_ATPase"/>
</dbReference>
<dbReference type="EMBL" id="DWWM01000028">
    <property type="protein sequence ID" value="HJC36425.1"/>
    <property type="molecule type" value="Genomic_DNA"/>
</dbReference>
<evidence type="ECO:0000256" key="2">
    <source>
        <dbReference type="ARBA" id="ARBA00022448"/>
    </source>
</evidence>
<keyword evidence="3" id="KW-1003">Cell membrane</keyword>
<dbReference type="InterPro" id="IPR017911">
    <property type="entry name" value="MacB-like_ATP-bd"/>
</dbReference>
<name>A0A9D2NS98_9FIRM</name>
<dbReference type="GO" id="GO:0005524">
    <property type="term" value="F:ATP binding"/>
    <property type="evidence" value="ECO:0007669"/>
    <property type="project" value="UniProtKB-KW"/>
</dbReference>
<evidence type="ECO:0000256" key="5">
    <source>
        <dbReference type="ARBA" id="ARBA00022741"/>
    </source>
</evidence>
<feature type="transmembrane region" description="Helical" evidence="10">
    <location>
        <begin position="776"/>
        <end position="800"/>
    </location>
</feature>
<evidence type="ECO:0000259" key="11">
    <source>
        <dbReference type="PROSITE" id="PS50893"/>
    </source>
</evidence>
<evidence type="ECO:0000313" key="13">
    <source>
        <dbReference type="Proteomes" id="UP000823896"/>
    </source>
</evidence>
<dbReference type="GO" id="GO:0022857">
    <property type="term" value="F:transmembrane transporter activity"/>
    <property type="evidence" value="ECO:0007669"/>
    <property type="project" value="UniProtKB-ARBA"/>
</dbReference>
<keyword evidence="7 10" id="KW-1133">Transmembrane helix</keyword>
<feature type="domain" description="ABC transporter" evidence="11">
    <location>
        <begin position="2"/>
        <end position="240"/>
    </location>
</feature>
<keyword evidence="2" id="KW-0813">Transport</keyword>
<evidence type="ECO:0000256" key="1">
    <source>
        <dbReference type="ARBA" id="ARBA00004429"/>
    </source>
</evidence>
<organism evidence="12 13">
    <name type="scientific">Candidatus Merdibacter merdavium</name>
    <dbReference type="NCBI Taxonomy" id="2838692"/>
    <lineage>
        <taxon>Bacteria</taxon>
        <taxon>Bacillati</taxon>
        <taxon>Bacillota</taxon>
        <taxon>Erysipelotrichia</taxon>
        <taxon>Erysipelotrichales</taxon>
        <taxon>Erysipelotrichaceae</taxon>
        <taxon>Merdibacter</taxon>
    </lineage>
</organism>
<dbReference type="InterPro" id="IPR003838">
    <property type="entry name" value="ABC3_permease_C"/>
</dbReference>
<evidence type="ECO:0000256" key="4">
    <source>
        <dbReference type="ARBA" id="ARBA00022692"/>
    </source>
</evidence>
<dbReference type="SUPFAM" id="SSF52540">
    <property type="entry name" value="P-loop containing nucleoside triphosphate hydrolases"/>
    <property type="match status" value="1"/>
</dbReference>
<keyword evidence="6 12" id="KW-0067">ATP-binding</keyword>
<gene>
    <name evidence="12" type="ORF">H9702_04760</name>
</gene>
<feature type="transmembrane region" description="Helical" evidence="10">
    <location>
        <begin position="265"/>
        <end position="284"/>
    </location>
</feature>
<dbReference type="InterPro" id="IPR017871">
    <property type="entry name" value="ABC_transporter-like_CS"/>
</dbReference>
<protein>
    <submittedName>
        <fullName evidence="12">ATP-binding cassette domain-containing protein</fullName>
    </submittedName>
</protein>
<dbReference type="GO" id="GO:0005886">
    <property type="term" value="C:plasma membrane"/>
    <property type="evidence" value="ECO:0007669"/>
    <property type="project" value="UniProtKB-SubCell"/>
</dbReference>
<dbReference type="GO" id="GO:0016887">
    <property type="term" value="F:ATP hydrolysis activity"/>
    <property type="evidence" value="ECO:0007669"/>
    <property type="project" value="InterPro"/>
</dbReference>
<dbReference type="PROSITE" id="PS50893">
    <property type="entry name" value="ABC_TRANSPORTER_2"/>
    <property type="match status" value="1"/>
</dbReference>
<dbReference type="PANTHER" id="PTHR42798:SF6">
    <property type="entry name" value="CELL DIVISION ATP-BINDING PROTEIN FTSE"/>
    <property type="match status" value="1"/>
</dbReference>
<comment type="caution">
    <text evidence="12">The sequence shown here is derived from an EMBL/GenBank/DDBJ whole genome shotgun (WGS) entry which is preliminary data.</text>
</comment>
<dbReference type="CDD" id="cd03255">
    <property type="entry name" value="ABC_MJ0796_LolCDE_FtsE"/>
    <property type="match status" value="1"/>
</dbReference>
<dbReference type="Proteomes" id="UP000823896">
    <property type="component" value="Unassembled WGS sequence"/>
</dbReference>
<evidence type="ECO:0000256" key="9">
    <source>
        <dbReference type="ARBA" id="ARBA00038388"/>
    </source>
</evidence>
<reference evidence="12" key="1">
    <citation type="journal article" date="2021" name="PeerJ">
        <title>Extensive microbial diversity within the chicken gut microbiome revealed by metagenomics and culture.</title>
        <authorList>
            <person name="Gilroy R."/>
            <person name="Ravi A."/>
            <person name="Getino M."/>
            <person name="Pursley I."/>
            <person name="Horton D.L."/>
            <person name="Alikhan N.F."/>
            <person name="Baker D."/>
            <person name="Gharbi K."/>
            <person name="Hall N."/>
            <person name="Watson M."/>
            <person name="Adriaenssens E.M."/>
            <person name="Foster-Nyarko E."/>
            <person name="Jarju S."/>
            <person name="Secka A."/>
            <person name="Antonio M."/>
            <person name="Oren A."/>
            <person name="Chaudhuri R.R."/>
            <person name="La Ragione R."/>
            <person name="Hildebrand F."/>
            <person name="Pallen M.J."/>
        </authorList>
    </citation>
    <scope>NUCLEOTIDE SEQUENCE</scope>
    <source>
        <strain evidence="12">CHK187-11901</strain>
    </source>
</reference>
<dbReference type="InterPro" id="IPR003439">
    <property type="entry name" value="ABC_transporter-like_ATP-bd"/>
</dbReference>
<feature type="transmembrane region" description="Helical" evidence="10">
    <location>
        <begin position="726"/>
        <end position="755"/>
    </location>
</feature>
<dbReference type="FunFam" id="3.40.50.300:FF:000032">
    <property type="entry name" value="Export ABC transporter ATP-binding protein"/>
    <property type="match status" value="1"/>
</dbReference>
<dbReference type="SMART" id="SM00382">
    <property type="entry name" value="AAA"/>
    <property type="match status" value="1"/>
</dbReference>
<comment type="similarity">
    <text evidence="9">Belongs to the ABC transporter superfamily. Macrolide exporter (TC 3.A.1.122) family.</text>
</comment>
<keyword evidence="5" id="KW-0547">Nucleotide-binding</keyword>
<keyword evidence="8 10" id="KW-0472">Membrane</keyword>